<dbReference type="Proteomes" id="UP000006591">
    <property type="component" value="Chromosome 10"/>
</dbReference>
<reference evidence="1" key="1">
    <citation type="submission" date="2015-04" db="UniProtKB">
        <authorList>
            <consortium name="EnsemblPlants"/>
        </authorList>
    </citation>
    <scope>IDENTIFICATION</scope>
    <source>
        <strain evidence="1">SL10</strain>
    </source>
</reference>
<protein>
    <submittedName>
        <fullName evidence="1">Uncharacterized protein</fullName>
    </submittedName>
</protein>
<dbReference type="Gramene" id="ONIVA10G20740.1">
    <property type="protein sequence ID" value="ONIVA10G20740.1"/>
    <property type="gene ID" value="ONIVA10G20740"/>
</dbReference>
<dbReference type="EnsemblPlants" id="ONIVA10G20740.1">
    <property type="protein sequence ID" value="ONIVA10G20740.1"/>
    <property type="gene ID" value="ONIVA10G20740"/>
</dbReference>
<dbReference type="HOGENOM" id="CLU_1196513_0_0_1"/>
<dbReference type="AlphaFoldDB" id="A0A0E0IWD1"/>
<proteinExistence type="predicted"/>
<keyword evidence="2" id="KW-1185">Reference proteome</keyword>
<evidence type="ECO:0000313" key="2">
    <source>
        <dbReference type="Proteomes" id="UP000006591"/>
    </source>
</evidence>
<reference evidence="1" key="2">
    <citation type="submission" date="2018-04" db="EMBL/GenBank/DDBJ databases">
        <title>OnivRS2 (Oryza nivara Reference Sequence Version 2).</title>
        <authorList>
            <person name="Zhang J."/>
            <person name="Kudrna D."/>
            <person name="Lee S."/>
            <person name="Talag J."/>
            <person name="Rajasekar S."/>
            <person name="Welchert J."/>
            <person name="Hsing Y.-I."/>
            <person name="Wing R.A."/>
        </authorList>
    </citation>
    <scope>NUCLEOTIDE SEQUENCE [LARGE SCALE GENOMIC DNA]</scope>
</reference>
<evidence type="ECO:0000313" key="1">
    <source>
        <dbReference type="EnsemblPlants" id="ONIVA10G20740.1"/>
    </source>
</evidence>
<accession>A0A0E0IWD1</accession>
<sequence length="232" mass="26077">MRAAAAAAATTASASHQPPSPVRTLAVCGGGAATRRHRIRFVRSHHCASRTPAGLTRRAGMLRGYAMAAAGFLVAEASTSSASVVKVLKDSVAGLELCLGILLLRVTSNISNFILSQVTILNNKLRQKDWNPEWQTQLMINTKISRCMSPAEYTEKATLAHELLWYKKGISARARVVGRSHAPAVRRGDRWRLRRPALFCRDRERRLKKREEMRTLYFFSSHYMWAIYFLFC</sequence>
<name>A0A0E0IWD1_ORYNI</name>
<organism evidence="1">
    <name type="scientific">Oryza nivara</name>
    <name type="common">Indian wild rice</name>
    <name type="synonym">Oryza sativa f. spontanea</name>
    <dbReference type="NCBI Taxonomy" id="4536"/>
    <lineage>
        <taxon>Eukaryota</taxon>
        <taxon>Viridiplantae</taxon>
        <taxon>Streptophyta</taxon>
        <taxon>Embryophyta</taxon>
        <taxon>Tracheophyta</taxon>
        <taxon>Spermatophyta</taxon>
        <taxon>Magnoliopsida</taxon>
        <taxon>Liliopsida</taxon>
        <taxon>Poales</taxon>
        <taxon>Poaceae</taxon>
        <taxon>BOP clade</taxon>
        <taxon>Oryzoideae</taxon>
        <taxon>Oryzeae</taxon>
        <taxon>Oryzinae</taxon>
        <taxon>Oryza</taxon>
    </lineage>
</organism>